<dbReference type="CDD" id="cd09925">
    <property type="entry name" value="SH2_SHC"/>
    <property type="match status" value="1"/>
</dbReference>
<dbReference type="SUPFAM" id="SSF55550">
    <property type="entry name" value="SH2 domain"/>
    <property type="match status" value="1"/>
</dbReference>
<evidence type="ECO:0000259" key="3">
    <source>
        <dbReference type="PROSITE" id="PS01179"/>
    </source>
</evidence>
<dbReference type="SMART" id="SM00252">
    <property type="entry name" value="SH2"/>
    <property type="match status" value="1"/>
</dbReference>
<dbReference type="PANTHER" id="PTHR10337:SF11">
    <property type="entry name" value="DSHC PROTEIN"/>
    <property type="match status" value="1"/>
</dbReference>
<organism evidence="5 6">
    <name type="scientific">Paralvinella palmiformis</name>
    <dbReference type="NCBI Taxonomy" id="53620"/>
    <lineage>
        <taxon>Eukaryota</taxon>
        <taxon>Metazoa</taxon>
        <taxon>Spiralia</taxon>
        <taxon>Lophotrochozoa</taxon>
        <taxon>Annelida</taxon>
        <taxon>Polychaeta</taxon>
        <taxon>Sedentaria</taxon>
        <taxon>Canalipalpata</taxon>
        <taxon>Terebellida</taxon>
        <taxon>Terebelliformia</taxon>
        <taxon>Alvinellidae</taxon>
        <taxon>Paralvinella</taxon>
    </lineage>
</organism>
<dbReference type="InterPro" id="IPR051235">
    <property type="entry name" value="CEP152/SHC-Transforming"/>
</dbReference>
<dbReference type="GO" id="GO:0035556">
    <property type="term" value="P:intracellular signal transduction"/>
    <property type="evidence" value="ECO:0007669"/>
    <property type="project" value="InterPro"/>
</dbReference>
<dbReference type="EMBL" id="JAODUP010000147">
    <property type="protein sequence ID" value="KAK2159746.1"/>
    <property type="molecule type" value="Genomic_DNA"/>
</dbReference>
<evidence type="ECO:0000313" key="6">
    <source>
        <dbReference type="Proteomes" id="UP001208570"/>
    </source>
</evidence>
<keyword evidence="6" id="KW-1185">Reference proteome</keyword>
<evidence type="ECO:0008006" key="7">
    <source>
        <dbReference type="Google" id="ProtNLM"/>
    </source>
</evidence>
<dbReference type="Gene3D" id="2.30.29.30">
    <property type="entry name" value="Pleckstrin-homology domain (PH domain)/Phosphotyrosine-binding domain (PTB)"/>
    <property type="match status" value="1"/>
</dbReference>
<protein>
    <recommendedName>
        <fullName evidence="7">SHC-transforming protein 1</fullName>
    </recommendedName>
</protein>
<gene>
    <name evidence="5" type="ORF">LSH36_147g05045</name>
</gene>
<dbReference type="PANTHER" id="PTHR10337">
    <property type="entry name" value="SHC TRANSFORMING PROTEIN"/>
    <property type="match status" value="1"/>
</dbReference>
<dbReference type="InterPro" id="IPR036860">
    <property type="entry name" value="SH2_dom_sf"/>
</dbReference>
<proteinExistence type="predicted"/>
<name>A0AAD9N994_9ANNE</name>
<dbReference type="GO" id="GO:0030971">
    <property type="term" value="F:receptor tyrosine kinase binding"/>
    <property type="evidence" value="ECO:0007669"/>
    <property type="project" value="TreeGrafter"/>
</dbReference>
<dbReference type="InterPro" id="IPR035676">
    <property type="entry name" value="SHC_SH2"/>
</dbReference>
<evidence type="ECO:0000259" key="4">
    <source>
        <dbReference type="PROSITE" id="PS50001"/>
    </source>
</evidence>
<dbReference type="SMART" id="SM00462">
    <property type="entry name" value="PTB"/>
    <property type="match status" value="1"/>
</dbReference>
<evidence type="ECO:0000256" key="1">
    <source>
        <dbReference type="ARBA" id="ARBA00022999"/>
    </source>
</evidence>
<evidence type="ECO:0000256" key="2">
    <source>
        <dbReference type="PROSITE-ProRule" id="PRU00191"/>
    </source>
</evidence>
<dbReference type="PROSITE" id="PS01179">
    <property type="entry name" value="PID"/>
    <property type="match status" value="1"/>
</dbReference>
<dbReference type="InterPro" id="IPR011993">
    <property type="entry name" value="PH-like_dom_sf"/>
</dbReference>
<dbReference type="Gene3D" id="3.30.505.10">
    <property type="entry name" value="SH2 domain"/>
    <property type="match status" value="1"/>
</dbReference>
<feature type="domain" description="PID" evidence="3">
    <location>
        <begin position="41"/>
        <end position="183"/>
    </location>
</feature>
<dbReference type="InterPro" id="IPR006020">
    <property type="entry name" value="PTB/PI_dom"/>
</dbReference>
<dbReference type="Proteomes" id="UP001208570">
    <property type="component" value="Unassembled WGS sequence"/>
</dbReference>
<dbReference type="PRINTS" id="PR00401">
    <property type="entry name" value="SH2DOMAIN"/>
</dbReference>
<dbReference type="GO" id="GO:0007169">
    <property type="term" value="P:cell surface receptor protein tyrosine kinase signaling pathway"/>
    <property type="evidence" value="ECO:0007669"/>
    <property type="project" value="TreeGrafter"/>
</dbReference>
<reference evidence="5" key="1">
    <citation type="journal article" date="2023" name="Mol. Biol. Evol.">
        <title>Third-Generation Sequencing Reveals the Adaptive Role of the Epigenome in Three Deep-Sea Polychaetes.</title>
        <authorList>
            <person name="Perez M."/>
            <person name="Aroh O."/>
            <person name="Sun Y."/>
            <person name="Lan Y."/>
            <person name="Juniper S.K."/>
            <person name="Young C.R."/>
            <person name="Angers B."/>
            <person name="Qian P.Y."/>
        </authorList>
    </citation>
    <scope>NUCLEOTIDE SEQUENCE</scope>
    <source>
        <strain evidence="5">P08H-3</strain>
    </source>
</reference>
<dbReference type="PRINTS" id="PR00629">
    <property type="entry name" value="SHCPIDOMAIN"/>
</dbReference>
<dbReference type="InterPro" id="IPR006019">
    <property type="entry name" value="PID_Shc-like"/>
</dbReference>
<sequence length="451" mass="49677">MFKRLDNPKQRQQEWTRNGTLINKPDSGWLHPDKQLAPHAGVIYGVRYIGCMEVKESMKSLDFDTRTLIAKESINLVCEAAGLKTSVKKLKKSSRIQHILGDRPNLMFAGSNVNLSITTDGLIITVMESGEDTMDFVAYVAKDPIYGRACHVLECGGGLAQDVITTIGQAFELRFKQHLAQKPTVQMPQRVNSGFSPDIDSWGDENDYYNDRPGAKPPSPSLPVVNGMAAAAARMDLEPSCEKQDLSLIDFDDMQHTSPSNGHSGFTVLPPSYTLAAASSPVISSNIPPSYKAGGATNKEPVQPAGLPPPYTLAGAVHKEPVLTRDEIDAFDMKPFCNTLPEHDSHLDPKLPYNEKWFLGTISRQQCEVLLKRDGDFLVRESASTPGQFVLSGRHGGRIRHLLLVDPEGKVRTKDQVFDSVSHLVNYHLQNQLPILSNDSEVVLVTPVCRP</sequence>
<dbReference type="AlphaFoldDB" id="A0AAD9N994"/>
<accession>A0AAD9N994</accession>
<dbReference type="Pfam" id="PF00017">
    <property type="entry name" value="SH2"/>
    <property type="match status" value="1"/>
</dbReference>
<dbReference type="PROSITE" id="PS50001">
    <property type="entry name" value="SH2"/>
    <property type="match status" value="1"/>
</dbReference>
<feature type="domain" description="SH2" evidence="4">
    <location>
        <begin position="357"/>
        <end position="448"/>
    </location>
</feature>
<evidence type="ECO:0000313" key="5">
    <source>
        <dbReference type="EMBL" id="KAK2159746.1"/>
    </source>
</evidence>
<dbReference type="InterPro" id="IPR000980">
    <property type="entry name" value="SH2"/>
</dbReference>
<comment type="caution">
    <text evidence="5">The sequence shown here is derived from an EMBL/GenBank/DDBJ whole genome shotgun (WGS) entry which is preliminary data.</text>
</comment>
<dbReference type="Pfam" id="PF00640">
    <property type="entry name" value="PID"/>
    <property type="match status" value="1"/>
</dbReference>
<dbReference type="SUPFAM" id="SSF50729">
    <property type="entry name" value="PH domain-like"/>
    <property type="match status" value="1"/>
</dbReference>
<dbReference type="CDD" id="cd01209">
    <property type="entry name" value="PTB_Shc"/>
    <property type="match status" value="1"/>
</dbReference>
<keyword evidence="1 2" id="KW-0727">SH2 domain</keyword>
<dbReference type="GO" id="GO:0005886">
    <property type="term" value="C:plasma membrane"/>
    <property type="evidence" value="ECO:0007669"/>
    <property type="project" value="TreeGrafter"/>
</dbReference>